<sequence>MANRVRTIEYGNRKEILKFNDFISTVVTVSDEGVQAADGKKIVKAGTIIGGLTKPVLLNPGEFVEDKNTAEKATGAEGVLLYDVDVTNGSREGAMVIWGFIDLAKIPTEPVAEINLPQITFMK</sequence>
<protein>
    <submittedName>
        <fullName evidence="1">Uncharacterized protein</fullName>
    </submittedName>
</protein>
<organism evidence="1 2">
    <name type="scientific">Tissierella carlieri</name>
    <dbReference type="NCBI Taxonomy" id="689904"/>
    <lineage>
        <taxon>Bacteria</taxon>
        <taxon>Bacillati</taxon>
        <taxon>Bacillota</taxon>
        <taxon>Tissierellia</taxon>
        <taxon>Tissierellales</taxon>
        <taxon>Tissierellaceae</taxon>
        <taxon>Tissierella</taxon>
    </lineage>
</organism>
<dbReference type="RefSeq" id="WP_256310074.1">
    <property type="nucleotide sequence ID" value="NZ_JANGAC010000001.1"/>
</dbReference>
<evidence type="ECO:0000313" key="1">
    <source>
        <dbReference type="EMBL" id="MCQ4921554.1"/>
    </source>
</evidence>
<gene>
    <name evidence="1" type="ORF">NE686_00530</name>
</gene>
<comment type="caution">
    <text evidence="1">The sequence shown here is derived from an EMBL/GenBank/DDBJ whole genome shotgun (WGS) entry which is preliminary data.</text>
</comment>
<dbReference type="EMBL" id="JANGAC010000001">
    <property type="protein sequence ID" value="MCQ4921554.1"/>
    <property type="molecule type" value="Genomic_DNA"/>
</dbReference>
<keyword evidence="2" id="KW-1185">Reference proteome</keyword>
<accession>A0ABT1S524</accession>
<reference evidence="1 2" key="1">
    <citation type="submission" date="2022-06" db="EMBL/GenBank/DDBJ databases">
        <title>Isolation of gut microbiota from human fecal samples.</title>
        <authorList>
            <person name="Pamer E.G."/>
            <person name="Barat B."/>
            <person name="Waligurski E."/>
            <person name="Medina S."/>
            <person name="Paddock L."/>
            <person name="Mostad J."/>
        </authorList>
    </citation>
    <scope>NUCLEOTIDE SEQUENCE [LARGE SCALE GENOMIC DNA]</scope>
    <source>
        <strain evidence="1 2">DFI.7.95</strain>
    </source>
</reference>
<name>A0ABT1S524_9FIRM</name>
<evidence type="ECO:0000313" key="2">
    <source>
        <dbReference type="Proteomes" id="UP001524478"/>
    </source>
</evidence>
<dbReference type="Proteomes" id="UP001524478">
    <property type="component" value="Unassembled WGS sequence"/>
</dbReference>
<proteinExistence type="predicted"/>